<evidence type="ECO:0000313" key="5">
    <source>
        <dbReference type="EMBL" id="RKF40885.1"/>
    </source>
</evidence>
<protein>
    <submittedName>
        <fullName evidence="5">TonB-dependent receptor</fullName>
    </submittedName>
</protein>
<keyword evidence="6" id="KW-1185">Reference proteome</keyword>
<evidence type="ECO:0000256" key="1">
    <source>
        <dbReference type="ARBA" id="ARBA00004442"/>
    </source>
</evidence>
<dbReference type="GO" id="GO:0030246">
    <property type="term" value="F:carbohydrate binding"/>
    <property type="evidence" value="ECO:0007669"/>
    <property type="project" value="InterPro"/>
</dbReference>
<dbReference type="SUPFAM" id="SSF49452">
    <property type="entry name" value="Starch-binding domain-like"/>
    <property type="match status" value="1"/>
</dbReference>
<evidence type="ECO:0000313" key="6">
    <source>
        <dbReference type="Proteomes" id="UP000286402"/>
    </source>
</evidence>
<comment type="caution">
    <text evidence="5">The sequence shown here is derived from an EMBL/GenBank/DDBJ whole genome shotgun (WGS) entry which is preliminary data.</text>
</comment>
<proteinExistence type="predicted"/>
<dbReference type="AlphaFoldDB" id="A0A420G6T9"/>
<evidence type="ECO:0000256" key="4">
    <source>
        <dbReference type="SAM" id="SignalP"/>
    </source>
</evidence>
<evidence type="ECO:0000256" key="2">
    <source>
        <dbReference type="ARBA" id="ARBA00023136"/>
    </source>
</evidence>
<keyword evidence="3" id="KW-0998">Cell outer membrane</keyword>
<dbReference type="InterPro" id="IPR013784">
    <property type="entry name" value="Carb-bd-like_fold"/>
</dbReference>
<dbReference type="InterPro" id="IPR036942">
    <property type="entry name" value="Beta-barrel_TonB_sf"/>
</dbReference>
<dbReference type="Gene3D" id="2.60.40.1120">
    <property type="entry name" value="Carboxypeptidase-like, regulatory domain"/>
    <property type="match status" value="1"/>
</dbReference>
<dbReference type="RefSeq" id="WP_120332983.1">
    <property type="nucleotide sequence ID" value="NZ_MCAQ01000002.1"/>
</dbReference>
<dbReference type="GO" id="GO:0009279">
    <property type="term" value="C:cell outer membrane"/>
    <property type="evidence" value="ECO:0007669"/>
    <property type="project" value="UniProtKB-SubCell"/>
</dbReference>
<feature type="signal peptide" evidence="4">
    <location>
        <begin position="1"/>
        <end position="20"/>
    </location>
</feature>
<sequence>MYKKYILFALLSAASTPIFAQRANVQGIVRNQVSKEPFSNVRLVFEKNQKSVVTDSKGNFSLPKLNSGEETILITGGNIQEVKITVQIPASGLLKMDDIYVLPSTDNDNMVQLSMAADDLLDDDNESFDQNIAAKIILSNDVYVNKIGYQLSQFRFRLRGYNNRYEQKYINGVHFNDQLRGVFNYASIGAINDLTRNGDQDNAMDASTFTFGSIGGSENINMRASAFAKGAKATATYTNRNYYSRGMLSYSTGLMDNGWAFTGLIGGRYADKGNIEGTFYKNFSYALSIEKQFQQGKHSLSLVTFGSPVERGQQSGSFQEAYDLLDNNLYNPNWGYQDGKIRNSRVVTAYDPTAILSHIWKIDPNTKLTTGISLHYGKYASTALNWYNGPDPRPDYYRNLPSYFTDSITNQYYSNLWQSAKVSQVDWDNLYLVNKLENKINDGAAIYMLEKRHSDLLESSFNTTLNKTINEHAKLTLGIGAKGSQSQQYKTVADLLGAEYVLDIDKFSERDFGQNTGQSQNDLLNPNFKARKDDIFGYRYNINIKSANAWLQNEYTYSNIDFFYATQLSYTSFQRVGYMKNGRFPTNSYGKGQEHHFFDYAFKGGMTYKFNGRHLLNAKISYQTKAPLANDAYISPRVSDFTFEDLKSAKIFSTDISYVFSLPKLNGRLSVFQTNFTDLISRQSYYNDAARTFINHGLKDMNQVNRGIELGLTYKVDNNWSVDLAATKAEYYYSNNPMGAQNSENGLINNEREMVYLNNYYVGGMPQTAGTLGVRYFVNYWFFGANLNYAGDMYLSKAPLRQLASNYSTINPYDPELDNAYHILTDQEKFKNSTTVDLSIGKILYLKNRNSMNFNLAVNNVLNNKNIRTGGFENARLDITAANKFASKYYYMQGINCFMNVSYRF</sequence>
<accession>A0A420G6T9</accession>
<comment type="subcellular location">
    <subcellularLocation>
        <location evidence="1">Cell outer membrane</location>
    </subcellularLocation>
</comment>
<reference evidence="5 6" key="1">
    <citation type="submission" date="2016-07" db="EMBL/GenBank/DDBJ databases">
        <title>Genome analysis of Sphingobacterium siyangense T12B17.</title>
        <authorList>
            <person name="Xu D."/>
            <person name="Su Y."/>
            <person name="Zheng S."/>
        </authorList>
    </citation>
    <scope>NUCLEOTIDE SEQUENCE [LARGE SCALE GENOMIC DNA]</scope>
    <source>
        <strain evidence="5 6">T12B17</strain>
    </source>
</reference>
<keyword evidence="4" id="KW-0732">Signal</keyword>
<name>A0A420G6T9_9SPHI</name>
<evidence type="ECO:0000256" key="3">
    <source>
        <dbReference type="ARBA" id="ARBA00023237"/>
    </source>
</evidence>
<feature type="chain" id="PRO_5019063046" evidence="4">
    <location>
        <begin position="21"/>
        <end position="905"/>
    </location>
</feature>
<organism evidence="5 6">
    <name type="scientific">Sphingobacterium siyangense</name>
    <dbReference type="NCBI Taxonomy" id="459529"/>
    <lineage>
        <taxon>Bacteria</taxon>
        <taxon>Pseudomonadati</taxon>
        <taxon>Bacteroidota</taxon>
        <taxon>Sphingobacteriia</taxon>
        <taxon>Sphingobacteriales</taxon>
        <taxon>Sphingobacteriaceae</taxon>
        <taxon>Sphingobacterium</taxon>
    </lineage>
</organism>
<dbReference type="SUPFAM" id="SSF56935">
    <property type="entry name" value="Porins"/>
    <property type="match status" value="1"/>
</dbReference>
<keyword evidence="5" id="KW-0675">Receptor</keyword>
<keyword evidence="2" id="KW-0472">Membrane</keyword>
<dbReference type="EMBL" id="MCAQ01000002">
    <property type="protein sequence ID" value="RKF40885.1"/>
    <property type="molecule type" value="Genomic_DNA"/>
</dbReference>
<dbReference type="Gene3D" id="2.40.170.20">
    <property type="entry name" value="TonB-dependent receptor, beta-barrel domain"/>
    <property type="match status" value="1"/>
</dbReference>
<gene>
    <name evidence="5" type="ORF">BCY89_20800</name>
</gene>
<dbReference type="Proteomes" id="UP000286402">
    <property type="component" value="Unassembled WGS sequence"/>
</dbReference>